<name>A0A1V6QBT9_9EURO</name>
<feature type="compositionally biased region" description="Basic and acidic residues" evidence="1">
    <location>
        <begin position="255"/>
        <end position="266"/>
    </location>
</feature>
<comment type="caution">
    <text evidence="2">The sequence shown here is derived from an EMBL/GenBank/DDBJ whole genome shotgun (WGS) entry which is preliminary data.</text>
</comment>
<reference evidence="3" key="1">
    <citation type="journal article" date="2017" name="Nat. Microbiol.">
        <title>Global analysis of biosynthetic gene clusters reveals vast potential of secondary metabolite production in Penicillium species.</title>
        <authorList>
            <person name="Nielsen J.C."/>
            <person name="Grijseels S."/>
            <person name="Prigent S."/>
            <person name="Ji B."/>
            <person name="Dainat J."/>
            <person name="Nielsen K.F."/>
            <person name="Frisvad J.C."/>
            <person name="Workman M."/>
            <person name="Nielsen J."/>
        </authorList>
    </citation>
    <scope>NUCLEOTIDE SEQUENCE [LARGE SCALE GENOMIC DNA]</scope>
    <source>
        <strain evidence="3">IBT 31811</strain>
    </source>
</reference>
<dbReference type="InterPro" id="IPR008936">
    <property type="entry name" value="Rho_GTPase_activation_prot"/>
</dbReference>
<sequence length="664" mass="73706">MRRFRTVFRTSRSDNPNTRPRAQRRASDAEALKPQPETISQETRHDNSPGKDLNVLTSGPKPPEATSVTSVGGCTDDGQPAPLEPEHTPLRSKYGTKRLKRIVAHFRPSLSHEEDPFEETVQTADALTDNAEPTVPDNANPISNPFEQEEVPPAQDSPGKYVRFDDNPQVVGDGERKVSTQTNESQDTSQTEDTICRHPLDPDLIPTPTRLSLDEWSWPGLLYHPEDGTHIREGSDPFSDGKNTEPQLGQPSSSKRTDRSRDHSKTSENSLGPILEDEVDKIEAAPVLERKTSMISNLTWMREPCQLEPTRATVALNQLITRFEIHMPKALSETEGGSPELPEEPGNGRRGFRLMGRVRKVRSSLAADARPQAPKLRRIKTFAVLHRSVPMTSLQGRSVETLARLGGHAFLMLADLAPFPLQLPACIVATVMFLHRYGANVSGIFTNPGDLKAATRMYDNFASQVLSAEKEEAKISMTMRIVSMPQLNRDSAPVLSVAWTLKALLAGLRYGILGSVRLYQTLSDINLATIPEQADNFHVPDCLSKLDSRSALRVQLIALAVIALTNEMERELICAVFGLLTKLNHVPEAKPGTEVRAVAVDLGLERVFGPLLLGTRGQENRDGVLVHIVEQEIEEQRVAKLLIEHWGFVNRQLREWAKGELYRG</sequence>
<proteinExistence type="predicted"/>
<dbReference type="Proteomes" id="UP000191672">
    <property type="component" value="Unassembled WGS sequence"/>
</dbReference>
<feature type="region of interest" description="Disordered" evidence="1">
    <location>
        <begin position="331"/>
        <end position="351"/>
    </location>
</feature>
<keyword evidence="3" id="KW-1185">Reference proteome</keyword>
<dbReference type="EMBL" id="MDYN01000007">
    <property type="protein sequence ID" value="OQD86683.1"/>
    <property type="molecule type" value="Genomic_DNA"/>
</dbReference>
<accession>A0A1V6QBT9</accession>
<dbReference type="STRING" id="416450.A0A1V6QBT9"/>
<gene>
    <name evidence="2" type="ORF">PENANT_c007G09360</name>
</gene>
<protein>
    <recommendedName>
        <fullName evidence="4">Rho-GAP domain-containing protein</fullName>
    </recommendedName>
</protein>
<feature type="region of interest" description="Disordered" evidence="1">
    <location>
        <begin position="227"/>
        <end position="277"/>
    </location>
</feature>
<feature type="region of interest" description="Disordered" evidence="1">
    <location>
        <begin position="107"/>
        <end position="206"/>
    </location>
</feature>
<evidence type="ECO:0000256" key="1">
    <source>
        <dbReference type="SAM" id="MobiDB-lite"/>
    </source>
</evidence>
<organism evidence="2 3">
    <name type="scientific">Penicillium antarcticum</name>
    <dbReference type="NCBI Taxonomy" id="416450"/>
    <lineage>
        <taxon>Eukaryota</taxon>
        <taxon>Fungi</taxon>
        <taxon>Dikarya</taxon>
        <taxon>Ascomycota</taxon>
        <taxon>Pezizomycotina</taxon>
        <taxon>Eurotiomycetes</taxon>
        <taxon>Eurotiomycetidae</taxon>
        <taxon>Eurotiales</taxon>
        <taxon>Aspergillaceae</taxon>
        <taxon>Penicillium</taxon>
    </lineage>
</organism>
<dbReference type="AlphaFoldDB" id="A0A1V6QBT9"/>
<feature type="region of interest" description="Disordered" evidence="1">
    <location>
        <begin position="1"/>
        <end position="95"/>
    </location>
</feature>
<evidence type="ECO:0000313" key="2">
    <source>
        <dbReference type="EMBL" id="OQD86683.1"/>
    </source>
</evidence>
<feature type="compositionally biased region" description="Polar residues" evidence="1">
    <location>
        <begin position="179"/>
        <end position="193"/>
    </location>
</feature>
<evidence type="ECO:0008006" key="4">
    <source>
        <dbReference type="Google" id="ProtNLM"/>
    </source>
</evidence>
<feature type="compositionally biased region" description="Polar residues" evidence="1">
    <location>
        <begin position="244"/>
        <end position="254"/>
    </location>
</feature>
<dbReference type="Gene3D" id="1.10.555.10">
    <property type="entry name" value="Rho GTPase activation protein"/>
    <property type="match status" value="1"/>
</dbReference>
<evidence type="ECO:0000313" key="3">
    <source>
        <dbReference type="Proteomes" id="UP000191672"/>
    </source>
</evidence>